<dbReference type="Proteomes" id="UP000287336">
    <property type="component" value="Unassembled WGS sequence"/>
</dbReference>
<proteinExistence type="predicted"/>
<feature type="chain" id="PRO_5019583005" description="Adhesin" evidence="1">
    <location>
        <begin position="26"/>
        <end position="219"/>
    </location>
</feature>
<keyword evidence="3" id="KW-1185">Reference proteome</keyword>
<organism evidence="2 3">
    <name type="scientific">Vreelandella andesensis</name>
    <dbReference type="NCBI Taxonomy" id="447567"/>
    <lineage>
        <taxon>Bacteria</taxon>
        <taxon>Pseudomonadati</taxon>
        <taxon>Pseudomonadota</taxon>
        <taxon>Gammaproteobacteria</taxon>
        <taxon>Oceanospirillales</taxon>
        <taxon>Halomonadaceae</taxon>
        <taxon>Vreelandella</taxon>
    </lineage>
</organism>
<dbReference type="EMBL" id="RZHG01000007">
    <property type="protein sequence ID" value="RUR33320.1"/>
    <property type="molecule type" value="Genomic_DNA"/>
</dbReference>
<dbReference type="AlphaFoldDB" id="A0A433KUY4"/>
<dbReference type="RefSeq" id="WP_126943671.1">
    <property type="nucleotide sequence ID" value="NZ_RZHG01000007.1"/>
</dbReference>
<comment type="caution">
    <text evidence="2">The sequence shown here is derived from an EMBL/GenBank/DDBJ whole genome shotgun (WGS) entry which is preliminary data.</text>
</comment>
<name>A0A433KUY4_9GAMM</name>
<evidence type="ECO:0008006" key="4">
    <source>
        <dbReference type="Google" id="ProtNLM"/>
    </source>
</evidence>
<feature type="signal peptide" evidence="1">
    <location>
        <begin position="1"/>
        <end position="25"/>
    </location>
</feature>
<accession>A0A433KUY4</accession>
<dbReference type="OrthoDB" id="6165467at2"/>
<sequence>MKLNTLTVAIGAASVMMLGLSQAQAFDRSHWNWDLDVQTIITEHITINDHFNNPGGITLVEIDQDFNGSLTAVSTVTDIDNSDWGLGELGAIESAATAVANNASLSSEVMPNIDANQFWQGSGTIDASSYVANINNMTVDSVATAVANNLSVDFDAAGHFDSVLLANVVQTGVGDISAYSTVDNVTLSVAAPESFTGPHISSVATAVGNNVSVNVGGNL</sequence>
<protein>
    <recommendedName>
        <fullName evidence="4">Adhesin</fullName>
    </recommendedName>
</protein>
<keyword evidence="1" id="KW-0732">Signal</keyword>
<evidence type="ECO:0000313" key="2">
    <source>
        <dbReference type="EMBL" id="RUR33320.1"/>
    </source>
</evidence>
<gene>
    <name evidence="2" type="ORF">ELY33_02880</name>
</gene>
<evidence type="ECO:0000256" key="1">
    <source>
        <dbReference type="SAM" id="SignalP"/>
    </source>
</evidence>
<reference evidence="2 3" key="1">
    <citation type="submission" date="2018-12" db="EMBL/GenBank/DDBJ databases">
        <title>three novel Halomonas strain isolated from plants.</title>
        <authorList>
            <person name="Sun C."/>
        </authorList>
    </citation>
    <scope>NUCLEOTIDE SEQUENCE [LARGE SCALE GENOMIC DNA]</scope>
    <source>
        <strain evidence="2 3">DSM 19434</strain>
    </source>
</reference>
<evidence type="ECO:0000313" key="3">
    <source>
        <dbReference type="Proteomes" id="UP000287336"/>
    </source>
</evidence>